<evidence type="ECO:0000313" key="2">
    <source>
        <dbReference type="EMBL" id="KZS91754.1"/>
    </source>
</evidence>
<name>A0A164SS94_9AGAM</name>
<dbReference type="AlphaFoldDB" id="A0A164SS94"/>
<accession>A0A164SS94</accession>
<dbReference type="EMBL" id="KV419413">
    <property type="protein sequence ID" value="KZS91754.1"/>
    <property type="molecule type" value="Genomic_DNA"/>
</dbReference>
<dbReference type="CDD" id="cd09917">
    <property type="entry name" value="F-box_SF"/>
    <property type="match status" value="1"/>
</dbReference>
<keyword evidence="3" id="KW-1185">Reference proteome</keyword>
<dbReference type="PROSITE" id="PS50181">
    <property type="entry name" value="FBOX"/>
    <property type="match status" value="1"/>
</dbReference>
<dbReference type="Gene3D" id="1.20.1280.50">
    <property type="match status" value="1"/>
</dbReference>
<dbReference type="SUPFAM" id="SSF52047">
    <property type="entry name" value="RNI-like"/>
    <property type="match status" value="1"/>
</dbReference>
<dbReference type="Pfam" id="PF12937">
    <property type="entry name" value="F-box-like"/>
    <property type="match status" value="1"/>
</dbReference>
<proteinExistence type="predicted"/>
<evidence type="ECO:0000259" key="1">
    <source>
        <dbReference type="PROSITE" id="PS50181"/>
    </source>
</evidence>
<sequence>MGRLPDELILEILEYYKEDWEQILSLCSVCSKWRNVAINSSVLWSNILLPCPAQIYKLLRDRSKSSPLEISISWDALLEGHEEAGLRQAGQCLRELAPRISWLRIYWNPTANDPRPIQPFLSTYAGRNEFTQLKYLDLVAPATSPETISPLNMPSLETLRFAAPLSCIPQSINHITQLELDCFEPQLFDILISLAKFPLVEHLYIDNIQPPDDDDDEQDKPIVSLRNLRTLSVDDIHPEDMEVMLQHLEIPPSAFINWGVREPREEPSLRVSLERIFGSRMSSCNGFHISDEQLPSCSYQLPCSFTQTIKSKNGGFFSVSYQDIKQDVESAALQKLSTYPTDLSMFDWQLPWLPSLSILVNILTSWSSLTHIRICTDKDEFERLLSALEETPDIVCPVLEGLDCTGTRFSGVRMKYFLDFRHTNCRTLRELKISRGNASPPLEDFEPFVGKLIEVEDGYLSNWRECVGQTWVSI</sequence>
<dbReference type="InterPro" id="IPR001810">
    <property type="entry name" value="F-box_dom"/>
</dbReference>
<protein>
    <recommendedName>
        <fullName evidence="1">F-box domain-containing protein</fullName>
    </recommendedName>
</protein>
<dbReference type="Proteomes" id="UP000076722">
    <property type="component" value="Unassembled WGS sequence"/>
</dbReference>
<dbReference type="SUPFAM" id="SSF81383">
    <property type="entry name" value="F-box domain"/>
    <property type="match status" value="1"/>
</dbReference>
<reference evidence="2 3" key="1">
    <citation type="journal article" date="2016" name="Mol. Biol. Evol.">
        <title>Comparative Genomics of Early-Diverging Mushroom-Forming Fungi Provides Insights into the Origins of Lignocellulose Decay Capabilities.</title>
        <authorList>
            <person name="Nagy L.G."/>
            <person name="Riley R."/>
            <person name="Tritt A."/>
            <person name="Adam C."/>
            <person name="Daum C."/>
            <person name="Floudas D."/>
            <person name="Sun H."/>
            <person name="Yadav J.S."/>
            <person name="Pangilinan J."/>
            <person name="Larsson K.H."/>
            <person name="Matsuura K."/>
            <person name="Barry K."/>
            <person name="Labutti K."/>
            <person name="Kuo R."/>
            <person name="Ohm R.A."/>
            <person name="Bhattacharya S.S."/>
            <person name="Shirouzu T."/>
            <person name="Yoshinaga Y."/>
            <person name="Martin F.M."/>
            <person name="Grigoriev I.V."/>
            <person name="Hibbett D.S."/>
        </authorList>
    </citation>
    <scope>NUCLEOTIDE SEQUENCE [LARGE SCALE GENOMIC DNA]</scope>
    <source>
        <strain evidence="2 3">HHB9708</strain>
    </source>
</reference>
<evidence type="ECO:0000313" key="3">
    <source>
        <dbReference type="Proteomes" id="UP000076722"/>
    </source>
</evidence>
<dbReference type="Gene3D" id="3.80.10.10">
    <property type="entry name" value="Ribonuclease Inhibitor"/>
    <property type="match status" value="1"/>
</dbReference>
<dbReference type="InterPro" id="IPR036047">
    <property type="entry name" value="F-box-like_dom_sf"/>
</dbReference>
<dbReference type="STRING" id="1314777.A0A164SS94"/>
<dbReference type="InterPro" id="IPR032675">
    <property type="entry name" value="LRR_dom_sf"/>
</dbReference>
<feature type="domain" description="F-box" evidence="1">
    <location>
        <begin position="1"/>
        <end position="47"/>
    </location>
</feature>
<gene>
    <name evidence="2" type="ORF">SISNIDRAFT_487072</name>
</gene>
<organism evidence="2 3">
    <name type="scientific">Sistotremastrum niveocremeum HHB9708</name>
    <dbReference type="NCBI Taxonomy" id="1314777"/>
    <lineage>
        <taxon>Eukaryota</taxon>
        <taxon>Fungi</taxon>
        <taxon>Dikarya</taxon>
        <taxon>Basidiomycota</taxon>
        <taxon>Agaricomycotina</taxon>
        <taxon>Agaricomycetes</taxon>
        <taxon>Sistotremastrales</taxon>
        <taxon>Sistotremastraceae</taxon>
        <taxon>Sertulicium</taxon>
        <taxon>Sertulicium niveocremeum</taxon>
    </lineage>
</organism>
<dbReference type="OrthoDB" id="3365698at2759"/>